<accession>A0A839DWB7</accession>
<dbReference type="InterPro" id="IPR045512">
    <property type="entry name" value="DUF6480"/>
</dbReference>
<keyword evidence="4" id="KW-1185">Reference proteome</keyword>
<feature type="compositionally biased region" description="Basic and acidic residues" evidence="1">
    <location>
        <begin position="1"/>
        <end position="22"/>
    </location>
</feature>
<evidence type="ECO:0000256" key="1">
    <source>
        <dbReference type="SAM" id="MobiDB-lite"/>
    </source>
</evidence>
<reference evidence="3 4" key="1">
    <citation type="submission" date="2020-07" db="EMBL/GenBank/DDBJ databases">
        <title>Sequencing the genomes of 1000 actinobacteria strains.</title>
        <authorList>
            <person name="Klenk H.-P."/>
        </authorList>
    </citation>
    <scope>NUCLEOTIDE SEQUENCE [LARGE SCALE GENOMIC DNA]</scope>
    <source>
        <strain evidence="3 4">DSM 45975</strain>
    </source>
</reference>
<keyword evidence="2" id="KW-0812">Transmembrane</keyword>
<feature type="region of interest" description="Disordered" evidence="1">
    <location>
        <begin position="1"/>
        <end position="57"/>
    </location>
</feature>
<dbReference type="AlphaFoldDB" id="A0A839DWB7"/>
<comment type="caution">
    <text evidence="3">The sequence shown here is derived from an EMBL/GenBank/DDBJ whole genome shotgun (WGS) entry which is preliminary data.</text>
</comment>
<organism evidence="3 4">
    <name type="scientific">Halosaccharopolyspora lacisalsi</name>
    <dbReference type="NCBI Taxonomy" id="1000566"/>
    <lineage>
        <taxon>Bacteria</taxon>
        <taxon>Bacillati</taxon>
        <taxon>Actinomycetota</taxon>
        <taxon>Actinomycetes</taxon>
        <taxon>Pseudonocardiales</taxon>
        <taxon>Pseudonocardiaceae</taxon>
        <taxon>Halosaccharopolyspora</taxon>
    </lineage>
</organism>
<proteinExistence type="predicted"/>
<evidence type="ECO:0000313" key="3">
    <source>
        <dbReference type="EMBL" id="MBA8823068.1"/>
    </source>
</evidence>
<keyword evidence="2" id="KW-0472">Membrane</keyword>
<evidence type="ECO:0000256" key="2">
    <source>
        <dbReference type="SAM" id="Phobius"/>
    </source>
</evidence>
<evidence type="ECO:0000313" key="4">
    <source>
        <dbReference type="Proteomes" id="UP000569329"/>
    </source>
</evidence>
<feature type="transmembrane region" description="Helical" evidence="2">
    <location>
        <begin position="63"/>
        <end position="88"/>
    </location>
</feature>
<protein>
    <submittedName>
        <fullName evidence="3">Uncharacterized protein</fullName>
    </submittedName>
</protein>
<dbReference type="Pfam" id="PF20088">
    <property type="entry name" value="DUF6480"/>
    <property type="match status" value="1"/>
</dbReference>
<name>A0A839DWB7_9PSEU</name>
<dbReference type="Proteomes" id="UP000569329">
    <property type="component" value="Unassembled WGS sequence"/>
</dbReference>
<dbReference type="EMBL" id="JACGWZ010000001">
    <property type="protein sequence ID" value="MBA8823068.1"/>
    <property type="molecule type" value="Genomic_DNA"/>
</dbReference>
<keyword evidence="2" id="KW-1133">Transmembrane helix</keyword>
<gene>
    <name evidence="3" type="ORF">FHX42_000397</name>
</gene>
<sequence length="93" mass="9721">MSENRPDPDHGSSGPDPDRETPGPDPDVVPGLGPGGDVPPGETPPESATTSGLSRQEKGPVRWTHLITLFALLIVVLAVAAFFGGYLFGLFQI</sequence>
<dbReference type="RefSeq" id="WP_220479437.1">
    <property type="nucleotide sequence ID" value="NZ_JACGWZ010000001.1"/>
</dbReference>